<keyword evidence="3" id="KW-1185">Reference proteome</keyword>
<dbReference type="Proteomes" id="UP001189429">
    <property type="component" value="Unassembled WGS sequence"/>
</dbReference>
<organism evidence="2 3">
    <name type="scientific">Prorocentrum cordatum</name>
    <dbReference type="NCBI Taxonomy" id="2364126"/>
    <lineage>
        <taxon>Eukaryota</taxon>
        <taxon>Sar</taxon>
        <taxon>Alveolata</taxon>
        <taxon>Dinophyceae</taxon>
        <taxon>Prorocentrales</taxon>
        <taxon>Prorocentraceae</taxon>
        <taxon>Prorocentrum</taxon>
    </lineage>
</organism>
<evidence type="ECO:0000256" key="1">
    <source>
        <dbReference type="SAM" id="MobiDB-lite"/>
    </source>
</evidence>
<comment type="caution">
    <text evidence="2">The sequence shown here is derived from an EMBL/GenBank/DDBJ whole genome shotgun (WGS) entry which is preliminary data.</text>
</comment>
<reference evidence="2" key="1">
    <citation type="submission" date="2023-10" db="EMBL/GenBank/DDBJ databases">
        <authorList>
            <person name="Chen Y."/>
            <person name="Shah S."/>
            <person name="Dougan E. K."/>
            <person name="Thang M."/>
            <person name="Chan C."/>
        </authorList>
    </citation>
    <scope>NUCLEOTIDE SEQUENCE [LARGE SCALE GENOMIC DNA]</scope>
</reference>
<name>A0ABN9UIX5_9DINO</name>
<feature type="region of interest" description="Disordered" evidence="1">
    <location>
        <begin position="86"/>
        <end position="155"/>
    </location>
</feature>
<feature type="compositionally biased region" description="Low complexity" evidence="1">
    <location>
        <begin position="236"/>
        <end position="248"/>
    </location>
</feature>
<feature type="non-terminal residue" evidence="2">
    <location>
        <position position="299"/>
    </location>
</feature>
<evidence type="ECO:0008006" key="4">
    <source>
        <dbReference type="Google" id="ProtNLM"/>
    </source>
</evidence>
<feature type="region of interest" description="Disordered" evidence="1">
    <location>
        <begin position="224"/>
        <end position="299"/>
    </location>
</feature>
<evidence type="ECO:0000313" key="3">
    <source>
        <dbReference type="Proteomes" id="UP001189429"/>
    </source>
</evidence>
<feature type="compositionally biased region" description="Low complexity" evidence="1">
    <location>
        <begin position="266"/>
        <end position="280"/>
    </location>
</feature>
<evidence type="ECO:0000313" key="2">
    <source>
        <dbReference type="EMBL" id="CAK0859635.1"/>
    </source>
</evidence>
<dbReference type="EMBL" id="CAUYUJ010015922">
    <property type="protein sequence ID" value="CAK0859635.1"/>
    <property type="molecule type" value="Genomic_DNA"/>
</dbReference>
<sequence length="299" mass="30902">MEPRSTPVKHKKLDDDVLTAGWADYFERVGCSEFVAAPSEAIGNVLLGYHSGILTELLCLLVVPSAYLPAVCRIVRSTLFGEVVKGQPQARQVAPSRGGDEAPEALGPAAEVPRPGELGAAGAAAAGDRPAGATGAVASGNAPEEAAANEPWRQVLPSSVDPRLAARMGAQPAYGDPVGQTRGIDAAELRRTLRRLQRLRWLPAIDFRTSRRTCDQGVWALQRRRTPPEGNGRPQAGAVRRLAAAARGRGARPGGGGPGGVPPGLPRSCAGGVCGAGPAVGDRRAPRGHAPRAAGSGRE</sequence>
<gene>
    <name evidence="2" type="ORF">PCOR1329_LOCUS48948</name>
</gene>
<proteinExistence type="predicted"/>
<feature type="compositionally biased region" description="Low complexity" evidence="1">
    <location>
        <begin position="120"/>
        <end position="151"/>
    </location>
</feature>
<protein>
    <recommendedName>
        <fullName evidence="4">General transcription factor IIH subunit 4</fullName>
    </recommendedName>
</protein>
<accession>A0ABN9UIX5</accession>